<keyword evidence="4" id="KW-0067">ATP-binding</keyword>
<dbReference type="EMBL" id="JEMT01023160">
    <property type="protein sequence ID" value="EXX64475.1"/>
    <property type="molecule type" value="Genomic_DNA"/>
</dbReference>
<dbReference type="Proteomes" id="UP000022910">
    <property type="component" value="Unassembled WGS sequence"/>
</dbReference>
<evidence type="ECO:0000313" key="6">
    <source>
        <dbReference type="EMBL" id="EXX64475.1"/>
    </source>
</evidence>
<keyword evidence="7" id="KW-1185">Reference proteome</keyword>
<evidence type="ECO:0000259" key="5">
    <source>
        <dbReference type="PROSITE" id="PS50011"/>
    </source>
</evidence>
<name>A0A015JC29_RHIIW</name>
<keyword evidence="3" id="KW-0418">Kinase</keyword>
<dbReference type="SMART" id="SM00220">
    <property type="entry name" value="S_TKc"/>
    <property type="match status" value="1"/>
</dbReference>
<protein>
    <submittedName>
        <fullName evidence="6">Rad53p</fullName>
    </submittedName>
</protein>
<evidence type="ECO:0000313" key="7">
    <source>
        <dbReference type="Proteomes" id="UP000022910"/>
    </source>
</evidence>
<dbReference type="PANTHER" id="PTHR44329:SF288">
    <property type="entry name" value="MITOGEN-ACTIVATED PROTEIN KINASE KINASE KINASE 20"/>
    <property type="match status" value="1"/>
</dbReference>
<keyword evidence="1" id="KW-0808">Transferase</keyword>
<evidence type="ECO:0000256" key="3">
    <source>
        <dbReference type="ARBA" id="ARBA00022777"/>
    </source>
</evidence>
<dbReference type="InterPro" id="IPR000719">
    <property type="entry name" value="Prot_kinase_dom"/>
</dbReference>
<reference evidence="6 7" key="1">
    <citation type="submission" date="2014-02" db="EMBL/GenBank/DDBJ databases">
        <title>Single nucleus genome sequencing reveals high similarity among nuclei of an endomycorrhizal fungus.</title>
        <authorList>
            <person name="Lin K."/>
            <person name="Geurts R."/>
            <person name="Zhang Z."/>
            <person name="Limpens E."/>
            <person name="Saunders D.G."/>
            <person name="Mu D."/>
            <person name="Pang E."/>
            <person name="Cao H."/>
            <person name="Cha H."/>
            <person name="Lin T."/>
            <person name="Zhou Q."/>
            <person name="Shang Y."/>
            <person name="Li Y."/>
            <person name="Ivanov S."/>
            <person name="Sharma T."/>
            <person name="Velzen R.V."/>
            <person name="Ruijter N.D."/>
            <person name="Aanen D.K."/>
            <person name="Win J."/>
            <person name="Kamoun S."/>
            <person name="Bisseling T."/>
            <person name="Huang S."/>
        </authorList>
    </citation>
    <scope>NUCLEOTIDE SEQUENCE [LARGE SCALE GENOMIC DNA]</scope>
    <source>
        <strain evidence="7">DAOM197198w</strain>
    </source>
</reference>
<dbReference type="OrthoDB" id="2355416at2759"/>
<dbReference type="PANTHER" id="PTHR44329">
    <property type="entry name" value="SERINE/THREONINE-PROTEIN KINASE TNNI3K-RELATED"/>
    <property type="match status" value="1"/>
</dbReference>
<comment type="caution">
    <text evidence="6">The sequence shown here is derived from an EMBL/GenBank/DDBJ whole genome shotgun (WGS) entry which is preliminary data.</text>
</comment>
<dbReference type="HOGENOM" id="CLU_000288_7_8_1"/>
<dbReference type="Gene3D" id="1.10.510.10">
    <property type="entry name" value="Transferase(Phosphotransferase) domain 1"/>
    <property type="match status" value="1"/>
</dbReference>
<evidence type="ECO:0000256" key="2">
    <source>
        <dbReference type="ARBA" id="ARBA00022741"/>
    </source>
</evidence>
<organism evidence="6 7">
    <name type="scientific">Rhizophagus irregularis (strain DAOM 197198w)</name>
    <name type="common">Glomus intraradices</name>
    <dbReference type="NCBI Taxonomy" id="1432141"/>
    <lineage>
        <taxon>Eukaryota</taxon>
        <taxon>Fungi</taxon>
        <taxon>Fungi incertae sedis</taxon>
        <taxon>Mucoromycota</taxon>
        <taxon>Glomeromycotina</taxon>
        <taxon>Glomeromycetes</taxon>
        <taxon>Glomerales</taxon>
        <taxon>Glomeraceae</taxon>
        <taxon>Rhizophagus</taxon>
    </lineage>
</organism>
<dbReference type="GO" id="GO:0004674">
    <property type="term" value="F:protein serine/threonine kinase activity"/>
    <property type="evidence" value="ECO:0007669"/>
    <property type="project" value="TreeGrafter"/>
</dbReference>
<dbReference type="InterPro" id="IPR001245">
    <property type="entry name" value="Ser-Thr/Tyr_kinase_cat_dom"/>
</dbReference>
<accession>A0A015JC29</accession>
<evidence type="ECO:0000256" key="4">
    <source>
        <dbReference type="ARBA" id="ARBA00022840"/>
    </source>
</evidence>
<gene>
    <name evidence="6" type="ORF">RirG_142300</name>
</gene>
<dbReference type="GO" id="GO:0005524">
    <property type="term" value="F:ATP binding"/>
    <property type="evidence" value="ECO:0007669"/>
    <property type="project" value="UniProtKB-KW"/>
</dbReference>
<dbReference type="InterPro" id="IPR051681">
    <property type="entry name" value="Ser/Thr_Kinases-Pseudokinases"/>
</dbReference>
<dbReference type="InterPro" id="IPR011009">
    <property type="entry name" value="Kinase-like_dom_sf"/>
</dbReference>
<dbReference type="Pfam" id="PF07714">
    <property type="entry name" value="PK_Tyr_Ser-Thr"/>
    <property type="match status" value="1"/>
</dbReference>
<dbReference type="SUPFAM" id="SSF56112">
    <property type="entry name" value="Protein kinase-like (PK-like)"/>
    <property type="match status" value="1"/>
</dbReference>
<dbReference type="AlphaFoldDB" id="A0A015JC29"/>
<proteinExistence type="predicted"/>
<dbReference type="PROSITE" id="PS50011">
    <property type="entry name" value="PROTEIN_KINASE_DOM"/>
    <property type="match status" value="1"/>
</dbReference>
<evidence type="ECO:0000256" key="1">
    <source>
        <dbReference type="ARBA" id="ARBA00022679"/>
    </source>
</evidence>
<feature type="domain" description="Protein kinase" evidence="5">
    <location>
        <begin position="812"/>
        <end position="1083"/>
    </location>
</feature>
<keyword evidence="2" id="KW-0547">Nucleotide-binding</keyword>
<sequence>MSYQDNCDQCKKCDEIYKNKYEAKYKWCKSCQISNLKNNFTNWISDNEVIDNLIQEIQLEINELDDIIFEWIPYDQFNDIKEISEEGFDKVYSAIWKDGPLDYDKYEYEYTRNQKNTKVSLKLYNLQNIVNEFFTDQGKKYSISYIGEVLRMYGISQCPNTKDYIIVFQDIYCEKCGKKYTNIIEEWCESCQINYFKNNLTRSENEIIDNLFQEMQSKINYESEIVFEWISYDQLSNIQEMDNDDFDSIMYYATWKDGPLCYNDREWIRKSNKMVALKYLYNSQNIIGFLNKIKVDEHLNIYGISKNPDTEDYVMVFPCIYCKKCNDLYKNRFDANYEWCKSCQTNGLRQNFTNWTSENEEIDSLIQEIQLEINKVNDIIFEWIPYNQFNNIKEISEEGNDKIYSTIWKDGPLHYDKIRNEFTRNKQNTMVTLKSYDSQNIVDEFLIEIKEDINKYRGKIYGISQNIYTKDYIIVLQNEYSEICEKCGDITDYAWCRSCYINCLKNFFINCTSGNEKIDDFIQEMQLEINDLYDTMLEFIPHNQFNNIKEINNNNLATIYSAIWEDGPLLYSEKKWTRESNKKVSLKLYYLQNTDEFLNEVEKYLSDDDNRVYGISQIQDIKYYIIVFKYKLCCERCGEEYKENNIRVECKWDIIFEWIPYDQFYDIKKVNDDLTNKIHLAIWKNDFLYYDDLYSKENVRRLKLKVTLKYSQNITDEVEEYSIGKKYGISQDPITKDYILVYENKYYCEKCDNEYTNTNFKWCKSCQINDLRNNFTNWTSGNIQIDNLIQDIQLNLNDPGDTIFEWIPYNQFNNIKEIGKGGFATIYSAIWNKGPLSYNKYEYIRTPKQIALKQLYGSQNITIGFLNEIKGYSINESDRILSIYGISQNPDTNNYIMVLDYAEGGSLYNWINKHYKNLNWSHNIEILICIIKGLEEIHERQMVHRDFHTGNILSMYAFLEDYSSMCIADMGLCERVDNTDEENIYGVMPYVAPEVLRGRPYTQAADIYSFGMIMYFIATSRQPFSYCAHDENLALDICEGIRPKMNELEVPECYVDLMKKCWNLNPDNRPKATEIAESIHLFHESYVPNSHLLTEEKNQQHYDIEKQFKKAEEYKESNTILLEERRQSPTHPQAVYTSQLLNSYTNDLPKYSECLECEI</sequence>